<comment type="catalytic activity">
    <reaction evidence="3">
        <text>2 a mycocerosyl-[mycocerosic acid synthase] + a phthiodiolone = a dimycocerosyl phthiodiolone + 2 holo-[mycocerosic acid synthase].</text>
        <dbReference type="EC" id="2.3.1.282"/>
    </reaction>
</comment>
<dbReference type="Gene3D" id="3.30.559.10">
    <property type="entry name" value="Chloramphenicol acetyltransferase-like domain"/>
    <property type="match status" value="1"/>
</dbReference>
<dbReference type="Pfam" id="PF00668">
    <property type="entry name" value="Condensation"/>
    <property type="match status" value="1"/>
</dbReference>
<evidence type="ECO:0000256" key="9">
    <source>
        <dbReference type="ARBA" id="ARBA00030465"/>
    </source>
</evidence>
<dbReference type="PANTHER" id="PTHR28037:SF1">
    <property type="entry name" value="ALCOHOL O-ACETYLTRANSFERASE 1-RELATED"/>
    <property type="match status" value="1"/>
</dbReference>
<evidence type="ECO:0000256" key="8">
    <source>
        <dbReference type="ARBA" id="ARBA00023315"/>
    </source>
</evidence>
<evidence type="ECO:0000259" key="13">
    <source>
        <dbReference type="Pfam" id="PF16911"/>
    </source>
</evidence>
<dbReference type="SUPFAM" id="SSF52777">
    <property type="entry name" value="CoA-dependent acyltransferases"/>
    <property type="match status" value="2"/>
</dbReference>
<keyword evidence="7" id="KW-0808">Transferase</keyword>
<gene>
    <name evidence="14" type="ORF">F0L74_24185</name>
</gene>
<dbReference type="Gene3D" id="3.30.559.30">
    <property type="entry name" value="Nonribosomal peptide synthetase, condensation domain"/>
    <property type="match status" value="1"/>
</dbReference>
<dbReference type="PANTHER" id="PTHR28037">
    <property type="entry name" value="ALCOHOL O-ACETYLTRANSFERASE 1-RELATED"/>
    <property type="match status" value="1"/>
</dbReference>
<evidence type="ECO:0000256" key="10">
    <source>
        <dbReference type="ARBA" id="ARBA00032317"/>
    </source>
</evidence>
<comment type="similarity">
    <text evidence="4">Belongs to the acyltransferase PapA5 family.</text>
</comment>
<proteinExistence type="inferred from homology"/>
<feature type="domain" description="Condensation" evidence="12">
    <location>
        <begin position="21"/>
        <end position="144"/>
    </location>
</feature>
<protein>
    <recommendedName>
        <fullName evidence="6">Phthiocerol/phthiodiolone dimycocerosyl transferase</fullName>
        <ecNumber evidence="5">2.3.1.282</ecNumber>
    </recommendedName>
    <alternativeName>
        <fullName evidence="11">Acyltransferase PapA5</fullName>
    </alternativeName>
    <alternativeName>
        <fullName evidence="9">Phthiocerol/phthiodiolone O-acyltransferase</fullName>
    </alternativeName>
    <alternativeName>
        <fullName evidence="10">Polyketide synthase-associated protein A5</fullName>
    </alternativeName>
</protein>
<dbReference type="Pfam" id="PF16911">
    <property type="entry name" value="PapA_C"/>
    <property type="match status" value="1"/>
</dbReference>
<dbReference type="GO" id="GO:0016746">
    <property type="term" value="F:acyltransferase activity"/>
    <property type="evidence" value="ECO:0007669"/>
    <property type="project" value="UniProtKB-KW"/>
</dbReference>
<dbReference type="EMBL" id="VUOC01000004">
    <property type="protein sequence ID" value="KAA2239307.1"/>
    <property type="molecule type" value="Genomic_DNA"/>
</dbReference>
<comment type="catalytic activity">
    <reaction evidence="2">
        <text>2 a mycocerosyl-[mycocerosic acid synthase] + a phenolphthiocerol = a dimycocerosyl phenolphthiocerol + 2 holo-[mycocerosic acid synthase].</text>
        <dbReference type="EC" id="2.3.1.282"/>
    </reaction>
</comment>
<comment type="caution">
    <text evidence="14">The sequence shown here is derived from an EMBL/GenBank/DDBJ whole genome shotgun (WGS) entry which is preliminary data.</text>
</comment>
<keyword evidence="8" id="KW-0012">Acyltransferase</keyword>
<evidence type="ECO:0000256" key="3">
    <source>
        <dbReference type="ARBA" id="ARBA00001907"/>
    </source>
</evidence>
<evidence type="ECO:0000313" key="15">
    <source>
        <dbReference type="Proteomes" id="UP000324611"/>
    </source>
</evidence>
<evidence type="ECO:0000259" key="12">
    <source>
        <dbReference type="Pfam" id="PF00668"/>
    </source>
</evidence>
<evidence type="ECO:0000256" key="11">
    <source>
        <dbReference type="ARBA" id="ARBA00033407"/>
    </source>
</evidence>
<comment type="catalytic activity">
    <reaction evidence="1">
        <text>2 a mycocerosyl-[mycocerosic acid synthase] + a phthiocerol = a dimycocerosyl phthiocerol + 2 holo-[mycocerosic acid synthase].</text>
        <dbReference type="EC" id="2.3.1.282"/>
    </reaction>
</comment>
<reference evidence="14 15" key="1">
    <citation type="submission" date="2019-09" db="EMBL/GenBank/DDBJ databases">
        <title>Chitinophaga ginsengihumi sp. nov., isolated from soil of ginseng rhizosphere.</title>
        <authorList>
            <person name="Lee J."/>
        </authorList>
    </citation>
    <scope>NUCLEOTIDE SEQUENCE [LARGE SCALE GENOMIC DNA]</scope>
    <source>
        <strain evidence="14 15">BN140078</strain>
    </source>
</reference>
<dbReference type="EC" id="2.3.1.282" evidence="5"/>
<dbReference type="InterPro" id="IPR023213">
    <property type="entry name" value="CAT-like_dom_sf"/>
</dbReference>
<evidence type="ECO:0000256" key="1">
    <source>
        <dbReference type="ARBA" id="ARBA00000026"/>
    </source>
</evidence>
<reference evidence="14 15" key="2">
    <citation type="submission" date="2019-09" db="EMBL/GenBank/DDBJ databases">
        <authorList>
            <person name="Jin C."/>
        </authorList>
    </citation>
    <scope>NUCLEOTIDE SEQUENCE [LARGE SCALE GENOMIC DNA]</scope>
    <source>
        <strain evidence="14 15">BN140078</strain>
    </source>
</reference>
<dbReference type="AlphaFoldDB" id="A0A5B2VM07"/>
<organism evidence="14 15">
    <name type="scientific">Chitinophaga agrisoli</name>
    <dbReference type="NCBI Taxonomy" id="2607653"/>
    <lineage>
        <taxon>Bacteria</taxon>
        <taxon>Pseudomonadati</taxon>
        <taxon>Bacteroidota</taxon>
        <taxon>Chitinophagia</taxon>
        <taxon>Chitinophagales</taxon>
        <taxon>Chitinophagaceae</taxon>
        <taxon>Chitinophaga</taxon>
    </lineage>
</organism>
<evidence type="ECO:0000256" key="7">
    <source>
        <dbReference type="ARBA" id="ARBA00022679"/>
    </source>
</evidence>
<keyword evidence="15" id="KW-1185">Reference proteome</keyword>
<evidence type="ECO:0000256" key="6">
    <source>
        <dbReference type="ARBA" id="ARBA00013449"/>
    </source>
</evidence>
<dbReference type="InterPro" id="IPR052058">
    <property type="entry name" value="Alcohol_O-acetyltransferase"/>
</dbReference>
<dbReference type="InterPro" id="IPR031641">
    <property type="entry name" value="PapA_C"/>
</dbReference>
<evidence type="ECO:0000256" key="4">
    <source>
        <dbReference type="ARBA" id="ARBA00006558"/>
    </source>
</evidence>
<feature type="domain" description="Phthiocerol/phthiodiolone dimycocerosyl transferase C-terminal" evidence="13">
    <location>
        <begin position="208"/>
        <end position="388"/>
    </location>
</feature>
<accession>A0A5B2VM07</accession>
<evidence type="ECO:0000256" key="2">
    <source>
        <dbReference type="ARBA" id="ARBA00000625"/>
    </source>
</evidence>
<name>A0A5B2VM07_9BACT</name>
<evidence type="ECO:0000256" key="5">
    <source>
        <dbReference type="ARBA" id="ARBA00012866"/>
    </source>
</evidence>
<dbReference type="RefSeq" id="WP_149840486.1">
    <property type="nucleotide sequence ID" value="NZ_VUOC01000004.1"/>
</dbReference>
<dbReference type="Proteomes" id="UP000324611">
    <property type="component" value="Unassembled WGS sequence"/>
</dbReference>
<sequence length="432" mass="48836">MKRKLLFLERFIYGDGSIPKNVTFTIKIRGAFTGDALRNALSKVQAKHPALTVGVQPDQQGMPWFVSPLPVPEIPLRIMERTAEDQWMRESEKECQQPFDMQNGPLLRMVWLQSGVVSDLILVCHHCICDGASIVTLFREILNVLDQPDLAIGQYETFNTVHELVPEPVLQDKKLQRKGKVIAALLRVFLFFVPGKKQIPWGKDYTLRWKLDKAATAALVRRCKTQHTTMHAALCTAFLSAFRAVKGSKAKNQVFCPVNLRRYIPEIKEDMLFGFATSTTLSLDKDPALDFDAQVKRLNEQLSEKLSGLKVYEEIMLNEYYHPVVKKLSQYLGTARGNNDLTFSNMGRLDIPKKYHSFEVETIHNPILIFKSANPNGIITSTFDEQLNFSFLSNDAYLSGEEAMAIRDKAMELLTTVIPAQSKPLVGVNSEA</sequence>
<evidence type="ECO:0000313" key="14">
    <source>
        <dbReference type="EMBL" id="KAA2239307.1"/>
    </source>
</evidence>
<dbReference type="InterPro" id="IPR001242">
    <property type="entry name" value="Condensation_dom"/>
</dbReference>